<dbReference type="AlphaFoldDB" id="A0A368NQ46"/>
<organism evidence="1 2">
    <name type="scientific">Agrobacterium vitis</name>
    <name type="common">Rhizobium vitis</name>
    <dbReference type="NCBI Taxonomy" id="373"/>
    <lineage>
        <taxon>Bacteria</taxon>
        <taxon>Pseudomonadati</taxon>
        <taxon>Pseudomonadota</taxon>
        <taxon>Alphaproteobacteria</taxon>
        <taxon>Hyphomicrobiales</taxon>
        <taxon>Rhizobiaceae</taxon>
        <taxon>Rhizobium/Agrobacterium group</taxon>
        <taxon>Agrobacterium</taxon>
    </lineage>
</organism>
<dbReference type="Proteomes" id="UP000436911">
    <property type="component" value="Unassembled WGS sequence"/>
</dbReference>
<evidence type="ECO:0000313" key="2">
    <source>
        <dbReference type="Proteomes" id="UP000436911"/>
    </source>
</evidence>
<proteinExistence type="predicted"/>
<reference evidence="1 2" key="1">
    <citation type="submission" date="2018-08" db="EMBL/GenBank/DDBJ databases">
        <title>Genome sequencing of Agrobacterium vitis strain ICMP 10754.</title>
        <authorList>
            <person name="Visnovsky S.B."/>
            <person name="Pitman A.R."/>
        </authorList>
    </citation>
    <scope>NUCLEOTIDE SEQUENCE [LARGE SCALE GENOMIC DNA]</scope>
    <source>
        <strain evidence="1 2">ICMP 10754</strain>
    </source>
</reference>
<sequence>MNVTDTETHFKPSVPALRFDWTEWLPYLEDQDIPDDQKRVLIETLWSIIVAFVDLGWQINSSQEISGSGLDLKSILNAMDTENGEEAA</sequence>
<comment type="caution">
    <text evidence="1">The sequence shown here is derived from an EMBL/GenBank/DDBJ whole genome shotgun (WGS) entry which is preliminary data.</text>
</comment>
<gene>
    <name evidence="1" type="ORF">DXT89_08440</name>
</gene>
<protein>
    <submittedName>
        <fullName evidence="1">Uncharacterized protein</fullName>
    </submittedName>
</protein>
<dbReference type="RefSeq" id="WP_060718602.1">
    <property type="nucleotide sequence ID" value="NZ_JABFNP010000001.1"/>
</dbReference>
<dbReference type="OrthoDB" id="7876422at2"/>
<name>A0A368NQ46_AGRVI</name>
<accession>A0A368NQ46</accession>
<dbReference type="EMBL" id="QUSG01000003">
    <property type="protein sequence ID" value="KAA3529722.1"/>
    <property type="molecule type" value="Genomic_DNA"/>
</dbReference>
<dbReference type="GeneID" id="60683834"/>
<evidence type="ECO:0000313" key="1">
    <source>
        <dbReference type="EMBL" id="KAA3529722.1"/>
    </source>
</evidence>